<evidence type="ECO:0000313" key="2">
    <source>
        <dbReference type="EMBL" id="KAL0264419.1"/>
    </source>
</evidence>
<organism evidence="3 4">
    <name type="scientific">Diplodia seriata</name>
    <dbReference type="NCBI Taxonomy" id="420778"/>
    <lineage>
        <taxon>Eukaryota</taxon>
        <taxon>Fungi</taxon>
        <taxon>Dikarya</taxon>
        <taxon>Ascomycota</taxon>
        <taxon>Pezizomycotina</taxon>
        <taxon>Dothideomycetes</taxon>
        <taxon>Dothideomycetes incertae sedis</taxon>
        <taxon>Botryosphaeriales</taxon>
        <taxon>Botryosphaeriaceae</taxon>
        <taxon>Diplodia</taxon>
    </lineage>
</organism>
<dbReference type="GeneID" id="92004454"/>
<accession>A0A0G2H7J6</accession>
<reference evidence="3 4" key="2">
    <citation type="submission" date="2015-05" db="EMBL/GenBank/DDBJ databases">
        <title>Distinctive expansion of gene families associated with plant cell wall degradation and secondary metabolism in the genomes of grapevine trunk pathogens.</title>
        <authorList>
            <person name="Lawrence D.P."/>
            <person name="Travadon R."/>
            <person name="Rolshausen P.E."/>
            <person name="Baumgartner K."/>
        </authorList>
    </citation>
    <scope>NUCLEOTIDE SEQUENCE [LARGE SCALE GENOMIC DNA]</scope>
    <source>
        <strain evidence="3">DS831</strain>
    </source>
</reference>
<dbReference type="Proteomes" id="UP000034182">
    <property type="component" value="Unassembled WGS sequence"/>
</dbReference>
<comment type="caution">
    <text evidence="3">The sequence shown here is derived from an EMBL/GenBank/DDBJ whole genome shotgun (WGS) entry which is preliminary data.</text>
</comment>
<feature type="transmembrane region" description="Helical" evidence="1">
    <location>
        <begin position="78"/>
        <end position="101"/>
    </location>
</feature>
<keyword evidence="1" id="KW-0472">Membrane</keyword>
<reference evidence="2 5" key="3">
    <citation type="submission" date="2024-02" db="EMBL/GenBank/DDBJ databases">
        <title>De novo assembly and annotation of 12 fungi associated with fruit tree decline syndrome in Ontario, Canada.</title>
        <authorList>
            <person name="Sulman M."/>
            <person name="Ellouze W."/>
            <person name="Ilyukhin E."/>
        </authorList>
    </citation>
    <scope>NUCLEOTIDE SEQUENCE [LARGE SCALE GENOMIC DNA]</scope>
    <source>
        <strain evidence="2 5">FDS-637</strain>
    </source>
</reference>
<gene>
    <name evidence="2" type="ORF">SLS55_000369</name>
    <name evidence="3" type="ORF">UCDDS831_g02278</name>
</gene>
<reference evidence="3 4" key="1">
    <citation type="submission" date="2015-03" db="EMBL/GenBank/DDBJ databases">
        <authorList>
            <person name="Morales-Cruz A."/>
            <person name="Amrine K.C."/>
            <person name="Cantu D."/>
        </authorList>
    </citation>
    <scope>NUCLEOTIDE SEQUENCE [LARGE SCALE GENOMIC DNA]</scope>
    <source>
        <strain evidence="3">DS831</strain>
    </source>
</reference>
<name>A0A0G2H7J6_9PEZI</name>
<evidence type="ECO:0000313" key="3">
    <source>
        <dbReference type="EMBL" id="KKY24660.1"/>
    </source>
</evidence>
<dbReference type="Proteomes" id="UP001430584">
    <property type="component" value="Unassembled WGS sequence"/>
</dbReference>
<dbReference type="AlphaFoldDB" id="A0A0G2H7J6"/>
<keyword evidence="5" id="KW-1185">Reference proteome</keyword>
<keyword evidence="1" id="KW-0812">Transmembrane</keyword>
<evidence type="ECO:0000313" key="5">
    <source>
        <dbReference type="Proteomes" id="UP001430584"/>
    </source>
</evidence>
<evidence type="ECO:0000256" key="1">
    <source>
        <dbReference type="SAM" id="Phobius"/>
    </source>
</evidence>
<dbReference type="EMBL" id="LAQI01000056">
    <property type="protein sequence ID" value="KKY24660.1"/>
    <property type="molecule type" value="Genomic_DNA"/>
</dbReference>
<evidence type="ECO:0000313" key="4">
    <source>
        <dbReference type="Proteomes" id="UP000034182"/>
    </source>
</evidence>
<dbReference type="RefSeq" id="XP_066637159.1">
    <property type="nucleotide sequence ID" value="XM_066771880.1"/>
</dbReference>
<dbReference type="EMBL" id="JAJVCZ030000001">
    <property type="protein sequence ID" value="KAL0264419.1"/>
    <property type="molecule type" value="Genomic_DNA"/>
</dbReference>
<sequence>MDAHAEKEQLAMAYAQTYPTCMETGGLMPVRTSSTHLKVPLLVAIPATLSPHARRRQYIIDEEAQELLLAEYTPFTQWAATFLMCIGLLVCSGVIYLAMLASVPQPLQGLSVA</sequence>
<keyword evidence="1" id="KW-1133">Transmembrane helix</keyword>
<proteinExistence type="predicted"/>
<protein>
    <submittedName>
        <fullName evidence="3">Uncharacterized protein</fullName>
    </submittedName>
</protein>